<reference evidence="1 2" key="1">
    <citation type="journal article" date="2017" name="Nature">
        <title>The Apostasia genome and the evolution of orchids.</title>
        <authorList>
            <person name="Zhang G.Q."/>
            <person name="Liu K.W."/>
            <person name="Li Z."/>
            <person name="Lohaus R."/>
            <person name="Hsiao Y.Y."/>
            <person name="Niu S.C."/>
            <person name="Wang J.Y."/>
            <person name="Lin Y.C."/>
            <person name="Xu Q."/>
            <person name="Chen L.J."/>
            <person name="Yoshida K."/>
            <person name="Fujiwara S."/>
            <person name="Wang Z.W."/>
            <person name="Zhang Y.Q."/>
            <person name="Mitsuda N."/>
            <person name="Wang M."/>
            <person name="Liu G.H."/>
            <person name="Pecoraro L."/>
            <person name="Huang H.X."/>
            <person name="Xiao X.J."/>
            <person name="Lin M."/>
            <person name="Wu X.Y."/>
            <person name="Wu W.L."/>
            <person name="Chen Y.Y."/>
            <person name="Chang S.B."/>
            <person name="Sakamoto S."/>
            <person name="Ohme-Takagi M."/>
            <person name="Yagi M."/>
            <person name="Zeng S.J."/>
            <person name="Shen C.Y."/>
            <person name="Yeh C.M."/>
            <person name="Luo Y.B."/>
            <person name="Tsai W.C."/>
            <person name="Van de Peer Y."/>
            <person name="Liu Z.J."/>
        </authorList>
    </citation>
    <scope>NUCLEOTIDE SEQUENCE [LARGE SCALE GENOMIC DNA]</scope>
    <source>
        <strain evidence="2">cv. Shenzhen</strain>
        <tissue evidence="1">Stem</tissue>
    </source>
</reference>
<dbReference type="Proteomes" id="UP000236161">
    <property type="component" value="Unassembled WGS sequence"/>
</dbReference>
<organism evidence="1 2">
    <name type="scientific">Apostasia shenzhenica</name>
    <dbReference type="NCBI Taxonomy" id="1088818"/>
    <lineage>
        <taxon>Eukaryota</taxon>
        <taxon>Viridiplantae</taxon>
        <taxon>Streptophyta</taxon>
        <taxon>Embryophyta</taxon>
        <taxon>Tracheophyta</taxon>
        <taxon>Spermatophyta</taxon>
        <taxon>Magnoliopsida</taxon>
        <taxon>Liliopsida</taxon>
        <taxon>Asparagales</taxon>
        <taxon>Orchidaceae</taxon>
        <taxon>Apostasioideae</taxon>
        <taxon>Apostasia</taxon>
    </lineage>
</organism>
<name>A0A2I0AED6_9ASPA</name>
<evidence type="ECO:0000313" key="2">
    <source>
        <dbReference type="Proteomes" id="UP000236161"/>
    </source>
</evidence>
<dbReference type="EMBL" id="KZ451988">
    <property type="protein sequence ID" value="PKA53912.1"/>
    <property type="molecule type" value="Genomic_DNA"/>
</dbReference>
<gene>
    <name evidence="1" type="ORF">AXF42_Ash011392</name>
</gene>
<sequence>MFRAIFNIIGHDVSQSRMSLSACPNRTIFNATRSCQSHKPRVCMLQLLRILRRIAKIKGTSSPLIAFGSSGG</sequence>
<accession>A0A2I0AED6</accession>
<protein>
    <submittedName>
        <fullName evidence="1">Uncharacterized protein</fullName>
    </submittedName>
</protein>
<keyword evidence="2" id="KW-1185">Reference proteome</keyword>
<dbReference type="AlphaFoldDB" id="A0A2I0AED6"/>
<proteinExistence type="predicted"/>
<evidence type="ECO:0000313" key="1">
    <source>
        <dbReference type="EMBL" id="PKA53912.1"/>
    </source>
</evidence>